<proteinExistence type="inferred from homology"/>
<evidence type="ECO:0000259" key="3">
    <source>
        <dbReference type="PROSITE" id="PS50891"/>
    </source>
</evidence>
<sequence length="268" mass="30496">MPGLEMTLKSGSGQACAACKHQRRRCNPDCILAPFFPADQSRVFQNVHRLFGVKHVQNLLKNLGPHEQVMAVKSIKFHAAMREKYPVYGCLVEIQNLGYQIQVAEEELQVLLQQLVYYRQQQQQQRQAGGTNDYSYPSSQVQLGIINPSSHAGYFNCDRNLEEKEKNDVDSNLFIQQMRNYDNMNNGDSSVIVQSQTTTNMPVPVTVPQEEMHSFFDNIDETQSYIGCKEVYESSLESPFKDSKHSTELMPEKELKSAAAYFSLTSVH</sequence>
<feature type="coiled-coil region" evidence="2">
    <location>
        <begin position="94"/>
        <end position="121"/>
    </location>
</feature>
<evidence type="ECO:0000313" key="4">
    <source>
        <dbReference type="EMBL" id="GER50011.1"/>
    </source>
</evidence>
<evidence type="ECO:0000256" key="2">
    <source>
        <dbReference type="SAM" id="Coils"/>
    </source>
</evidence>
<comment type="similarity">
    <text evidence="1">Belongs to the LOB domain-containing protein family.</text>
</comment>
<dbReference type="AlphaFoldDB" id="A0A5A7R1A0"/>
<protein>
    <submittedName>
        <fullName evidence="4">LOB domain-containing protein</fullName>
    </submittedName>
</protein>
<gene>
    <name evidence="4" type="ORF">STAS_27279</name>
</gene>
<name>A0A5A7R1A0_STRAF</name>
<dbReference type="Pfam" id="PF03195">
    <property type="entry name" value="LOB"/>
    <property type="match status" value="1"/>
</dbReference>
<dbReference type="OrthoDB" id="1893065at2759"/>
<evidence type="ECO:0000256" key="1">
    <source>
        <dbReference type="ARBA" id="ARBA00005474"/>
    </source>
</evidence>
<dbReference type="PROSITE" id="PS50891">
    <property type="entry name" value="LOB"/>
    <property type="match status" value="1"/>
</dbReference>
<dbReference type="PANTHER" id="PTHR31301:SF132">
    <property type="entry name" value="LOB DOMAIN-CONTAINING PROTEIN 27-LIKE"/>
    <property type="match status" value="1"/>
</dbReference>
<reference evidence="5" key="1">
    <citation type="journal article" date="2019" name="Curr. Biol.">
        <title>Genome Sequence of Striga asiatica Provides Insight into the Evolution of Plant Parasitism.</title>
        <authorList>
            <person name="Yoshida S."/>
            <person name="Kim S."/>
            <person name="Wafula E.K."/>
            <person name="Tanskanen J."/>
            <person name="Kim Y.M."/>
            <person name="Honaas L."/>
            <person name="Yang Z."/>
            <person name="Spallek T."/>
            <person name="Conn C.E."/>
            <person name="Ichihashi Y."/>
            <person name="Cheong K."/>
            <person name="Cui S."/>
            <person name="Der J.P."/>
            <person name="Gundlach H."/>
            <person name="Jiao Y."/>
            <person name="Hori C."/>
            <person name="Ishida J.K."/>
            <person name="Kasahara H."/>
            <person name="Kiba T."/>
            <person name="Kim M.S."/>
            <person name="Koo N."/>
            <person name="Laohavisit A."/>
            <person name="Lee Y.H."/>
            <person name="Lumba S."/>
            <person name="McCourt P."/>
            <person name="Mortimer J.C."/>
            <person name="Mutuku J.M."/>
            <person name="Nomura T."/>
            <person name="Sasaki-Sekimoto Y."/>
            <person name="Seto Y."/>
            <person name="Wang Y."/>
            <person name="Wakatake T."/>
            <person name="Sakakibara H."/>
            <person name="Demura T."/>
            <person name="Yamaguchi S."/>
            <person name="Yoneyama K."/>
            <person name="Manabe R.I."/>
            <person name="Nelson D.C."/>
            <person name="Schulman A.H."/>
            <person name="Timko M.P."/>
            <person name="dePamphilis C.W."/>
            <person name="Choi D."/>
            <person name="Shirasu K."/>
        </authorList>
    </citation>
    <scope>NUCLEOTIDE SEQUENCE [LARGE SCALE GENOMIC DNA]</scope>
    <source>
        <strain evidence="5">cv. UVA1</strain>
    </source>
</reference>
<accession>A0A5A7R1A0</accession>
<keyword evidence="2" id="KW-0175">Coiled coil</keyword>
<keyword evidence="5" id="KW-1185">Reference proteome</keyword>
<evidence type="ECO:0000313" key="5">
    <source>
        <dbReference type="Proteomes" id="UP000325081"/>
    </source>
</evidence>
<feature type="domain" description="LOB" evidence="3">
    <location>
        <begin position="14"/>
        <end position="115"/>
    </location>
</feature>
<comment type="caution">
    <text evidence="4">The sequence shown here is derived from an EMBL/GenBank/DDBJ whole genome shotgun (WGS) entry which is preliminary data.</text>
</comment>
<dbReference type="EMBL" id="BKCP01008959">
    <property type="protein sequence ID" value="GER50011.1"/>
    <property type="molecule type" value="Genomic_DNA"/>
</dbReference>
<dbReference type="InterPro" id="IPR004883">
    <property type="entry name" value="LOB"/>
</dbReference>
<dbReference type="Proteomes" id="UP000325081">
    <property type="component" value="Unassembled WGS sequence"/>
</dbReference>
<organism evidence="4 5">
    <name type="scientific">Striga asiatica</name>
    <name type="common">Asiatic witchweed</name>
    <name type="synonym">Buchnera asiatica</name>
    <dbReference type="NCBI Taxonomy" id="4170"/>
    <lineage>
        <taxon>Eukaryota</taxon>
        <taxon>Viridiplantae</taxon>
        <taxon>Streptophyta</taxon>
        <taxon>Embryophyta</taxon>
        <taxon>Tracheophyta</taxon>
        <taxon>Spermatophyta</taxon>
        <taxon>Magnoliopsida</taxon>
        <taxon>eudicotyledons</taxon>
        <taxon>Gunneridae</taxon>
        <taxon>Pentapetalae</taxon>
        <taxon>asterids</taxon>
        <taxon>lamiids</taxon>
        <taxon>Lamiales</taxon>
        <taxon>Orobanchaceae</taxon>
        <taxon>Buchnereae</taxon>
        <taxon>Striga</taxon>
    </lineage>
</organism>
<dbReference type="PANTHER" id="PTHR31301">
    <property type="entry name" value="LOB DOMAIN-CONTAINING PROTEIN 4-RELATED"/>
    <property type="match status" value="1"/>
</dbReference>